<reference evidence="1 2" key="1">
    <citation type="journal article" date="2011" name="J. Bacteriol.">
        <title>Complete genome sequence of the industrial strain Bacillus megaterium WSH-002.</title>
        <authorList>
            <person name="Liu L."/>
            <person name="Li Y."/>
            <person name="Zhang J."/>
            <person name="Zou W."/>
            <person name="Zhou Z."/>
            <person name="Liu J."/>
            <person name="Li X."/>
            <person name="Wang L."/>
            <person name="Chen J."/>
        </authorList>
    </citation>
    <scope>NUCLEOTIDE SEQUENCE [LARGE SCALE GENOMIC DNA]</scope>
    <source>
        <strain evidence="1 2">WSH-002</strain>
    </source>
</reference>
<organism evidence="1 2">
    <name type="scientific">Priestia megaterium (strain WSH-002)</name>
    <name type="common">Bacillus megaterium</name>
    <dbReference type="NCBI Taxonomy" id="1006007"/>
    <lineage>
        <taxon>Bacteria</taxon>
        <taxon>Bacillati</taxon>
        <taxon>Bacillota</taxon>
        <taxon>Bacilli</taxon>
        <taxon>Bacillales</taxon>
        <taxon>Bacillaceae</taxon>
        <taxon>Priestia</taxon>
    </lineage>
</organism>
<sequence length="45" mass="5445">MYERFYKKHVPYAALYVTLYTFSEGRILNFKPKKSPFKGLLTLER</sequence>
<dbReference type="KEGG" id="bmh:BMWSH_1206"/>
<dbReference type="EMBL" id="CP003017">
    <property type="protein sequence ID" value="AEN88090.1"/>
    <property type="molecule type" value="Genomic_DNA"/>
</dbReference>
<gene>
    <name evidence="1" type="ORF">BMWSH_1206</name>
</gene>
<accession>A0A8D3WWI0</accession>
<protein>
    <submittedName>
        <fullName evidence="1">Uncharacterized protein</fullName>
    </submittedName>
</protein>
<dbReference type="Proteomes" id="UP000001283">
    <property type="component" value="Chromosome"/>
</dbReference>
<evidence type="ECO:0000313" key="2">
    <source>
        <dbReference type="Proteomes" id="UP000001283"/>
    </source>
</evidence>
<proteinExistence type="predicted"/>
<name>A0A8D3WWI0_PRIMW</name>
<dbReference type="AlphaFoldDB" id="A0A8D3WWI0"/>
<evidence type="ECO:0000313" key="1">
    <source>
        <dbReference type="EMBL" id="AEN88090.1"/>
    </source>
</evidence>